<accession>A0ACB9Q3I9</accession>
<evidence type="ECO:0000313" key="1">
    <source>
        <dbReference type="EMBL" id="KAI4354664.1"/>
    </source>
</evidence>
<reference evidence="1 2" key="1">
    <citation type="journal article" date="2022" name="DNA Res.">
        <title>Chromosomal-level genome assembly of the orchid tree Bauhinia variegata (Leguminosae; Cercidoideae) supports the allotetraploid origin hypothesis of Bauhinia.</title>
        <authorList>
            <person name="Zhong Y."/>
            <person name="Chen Y."/>
            <person name="Zheng D."/>
            <person name="Pang J."/>
            <person name="Liu Y."/>
            <person name="Luo S."/>
            <person name="Meng S."/>
            <person name="Qian L."/>
            <person name="Wei D."/>
            <person name="Dai S."/>
            <person name="Zhou R."/>
        </authorList>
    </citation>
    <scope>NUCLEOTIDE SEQUENCE [LARGE SCALE GENOMIC DNA]</scope>
    <source>
        <strain evidence="1">BV-YZ2020</strain>
    </source>
</reference>
<name>A0ACB9Q3I9_BAUVA</name>
<dbReference type="EMBL" id="CM039427">
    <property type="protein sequence ID" value="KAI4354664.1"/>
    <property type="molecule type" value="Genomic_DNA"/>
</dbReference>
<protein>
    <submittedName>
        <fullName evidence="1">Uncharacterized protein</fullName>
    </submittedName>
</protein>
<proteinExistence type="predicted"/>
<evidence type="ECO:0000313" key="2">
    <source>
        <dbReference type="Proteomes" id="UP000828941"/>
    </source>
</evidence>
<gene>
    <name evidence="1" type="ORF">L6164_003511</name>
</gene>
<organism evidence="1 2">
    <name type="scientific">Bauhinia variegata</name>
    <name type="common">Purple orchid tree</name>
    <name type="synonym">Phanera variegata</name>
    <dbReference type="NCBI Taxonomy" id="167791"/>
    <lineage>
        <taxon>Eukaryota</taxon>
        <taxon>Viridiplantae</taxon>
        <taxon>Streptophyta</taxon>
        <taxon>Embryophyta</taxon>
        <taxon>Tracheophyta</taxon>
        <taxon>Spermatophyta</taxon>
        <taxon>Magnoliopsida</taxon>
        <taxon>eudicotyledons</taxon>
        <taxon>Gunneridae</taxon>
        <taxon>Pentapetalae</taxon>
        <taxon>rosids</taxon>
        <taxon>fabids</taxon>
        <taxon>Fabales</taxon>
        <taxon>Fabaceae</taxon>
        <taxon>Cercidoideae</taxon>
        <taxon>Cercideae</taxon>
        <taxon>Bauhiniinae</taxon>
        <taxon>Bauhinia</taxon>
    </lineage>
</organism>
<comment type="caution">
    <text evidence="1">The sequence shown here is derived from an EMBL/GenBank/DDBJ whole genome shotgun (WGS) entry which is preliminary data.</text>
</comment>
<dbReference type="Proteomes" id="UP000828941">
    <property type="component" value="Chromosome 2"/>
</dbReference>
<sequence>MRAAPAPESSSAAALPPKTCDVFINFRIEDTIRSLVRYVVRTEMTRIADRLGEIEQLRVECIEKSRVAVGIYSENYDYPKWCLDEVAGKMACKKTEQNVIPVFYNIDPSLVAQGLGYLHASTKQIIYRDFKCSNILLDGAYNAKLSDFGLAKFDFHGDTESMALGGFASNNKDEVTSKLINDANKASHHICFSSSKLLLCCH</sequence>
<keyword evidence="2" id="KW-1185">Reference proteome</keyword>